<comment type="similarity">
    <text evidence="1">Belongs to the cycloisomerase 2 family.</text>
</comment>
<proteinExistence type="inferred from homology"/>
<keyword evidence="3" id="KW-0732">Signal</keyword>
<dbReference type="GO" id="GO:0006006">
    <property type="term" value="P:glucose metabolic process"/>
    <property type="evidence" value="ECO:0007669"/>
    <property type="project" value="UniProtKB-KW"/>
</dbReference>
<dbReference type="PANTHER" id="PTHR30344">
    <property type="entry name" value="6-PHOSPHOGLUCONOLACTONASE-RELATED"/>
    <property type="match status" value="1"/>
</dbReference>
<dbReference type="EMBL" id="BMJB01000002">
    <property type="protein sequence ID" value="GGA75747.1"/>
    <property type="molecule type" value="Genomic_DNA"/>
</dbReference>
<dbReference type="Gene3D" id="2.130.10.10">
    <property type="entry name" value="YVTN repeat-like/Quinoprotein amine dehydrogenase"/>
    <property type="match status" value="1"/>
</dbReference>
<keyword evidence="2" id="KW-0119">Carbohydrate metabolism</keyword>
<dbReference type="AlphaFoldDB" id="A0A916W7N9"/>
<accession>A0A916W7N9</accession>
<dbReference type="PANTHER" id="PTHR30344:SF1">
    <property type="entry name" value="6-PHOSPHOGLUCONOLACTONASE"/>
    <property type="match status" value="1"/>
</dbReference>
<name>A0A916W7N9_9BACT</name>
<evidence type="ECO:0000256" key="1">
    <source>
        <dbReference type="ARBA" id="ARBA00005564"/>
    </source>
</evidence>
<organism evidence="4 5">
    <name type="scientific">Edaphobacter acidisoli</name>
    <dbReference type="NCBI Taxonomy" id="2040573"/>
    <lineage>
        <taxon>Bacteria</taxon>
        <taxon>Pseudomonadati</taxon>
        <taxon>Acidobacteriota</taxon>
        <taxon>Terriglobia</taxon>
        <taxon>Terriglobales</taxon>
        <taxon>Acidobacteriaceae</taxon>
        <taxon>Edaphobacter</taxon>
    </lineage>
</organism>
<dbReference type="Proteomes" id="UP000648801">
    <property type="component" value="Unassembled WGS sequence"/>
</dbReference>
<sequence length="404" mass="43791">MLTRRRFLLLLPAATASASASAQDLASLFHRKKPAPLVPTRVYFGTDTTKGVSKGIYLSHFDSATGQLSSPLLAATTARPSYMAITPTRKHLYAVNAINDPSATISGFAIDQRTGMLREIGQVSSGGAGPAYISIDATGHAAFVANYFGSTVASFRMLPDAMLSQPVERINFNDHKRFAPLGPNTARQDRSHPHCTTISPDNRFLLVCDLGTDHISVFAIDPETAQLTTGTPYLFTNSRPGSGNRHVFFHPNGRWIYGINEIDSTIDHYLWTEASTLNPPQALLVNTGHFVKTIAASFPEEKNTAAEVAVSPDGNFLYASNRGEDTLVVYSIDQDNGRLKLVQRIPSGGKTPRHFTFDPTGEWILCGNQDSATVTVFHRNGATGRLTGPAQSMALDAVMYTLFA</sequence>
<evidence type="ECO:0000313" key="4">
    <source>
        <dbReference type="EMBL" id="GGA75747.1"/>
    </source>
</evidence>
<reference evidence="4" key="1">
    <citation type="journal article" date="2014" name="Int. J. Syst. Evol. Microbiol.">
        <title>Complete genome sequence of Corynebacterium casei LMG S-19264T (=DSM 44701T), isolated from a smear-ripened cheese.</title>
        <authorList>
            <consortium name="US DOE Joint Genome Institute (JGI-PGF)"/>
            <person name="Walter F."/>
            <person name="Albersmeier A."/>
            <person name="Kalinowski J."/>
            <person name="Ruckert C."/>
        </authorList>
    </citation>
    <scope>NUCLEOTIDE SEQUENCE</scope>
    <source>
        <strain evidence="4">CGMCC 1.15447</strain>
    </source>
</reference>
<feature type="chain" id="PRO_5037125822" evidence="3">
    <location>
        <begin position="23"/>
        <end position="404"/>
    </location>
</feature>
<evidence type="ECO:0000256" key="2">
    <source>
        <dbReference type="ARBA" id="ARBA00022526"/>
    </source>
</evidence>
<reference evidence="4" key="2">
    <citation type="submission" date="2020-09" db="EMBL/GenBank/DDBJ databases">
        <authorList>
            <person name="Sun Q."/>
            <person name="Zhou Y."/>
        </authorList>
    </citation>
    <scope>NUCLEOTIDE SEQUENCE</scope>
    <source>
        <strain evidence="4">CGMCC 1.15447</strain>
    </source>
</reference>
<evidence type="ECO:0000313" key="5">
    <source>
        <dbReference type="Proteomes" id="UP000648801"/>
    </source>
</evidence>
<gene>
    <name evidence="4" type="ORF">GCM10011507_28900</name>
</gene>
<dbReference type="GO" id="GO:0017057">
    <property type="term" value="F:6-phosphogluconolactonase activity"/>
    <property type="evidence" value="ECO:0007669"/>
    <property type="project" value="TreeGrafter"/>
</dbReference>
<keyword evidence="5" id="KW-1185">Reference proteome</keyword>
<feature type="signal peptide" evidence="3">
    <location>
        <begin position="1"/>
        <end position="22"/>
    </location>
</feature>
<comment type="caution">
    <text evidence="4">The sequence shown here is derived from an EMBL/GenBank/DDBJ whole genome shotgun (WGS) entry which is preliminary data.</text>
</comment>
<keyword evidence="2" id="KW-0313">Glucose metabolism</keyword>
<dbReference type="Pfam" id="PF10282">
    <property type="entry name" value="Lactonase"/>
    <property type="match status" value="1"/>
</dbReference>
<dbReference type="InterPro" id="IPR050282">
    <property type="entry name" value="Cycloisomerase_2"/>
</dbReference>
<protein>
    <submittedName>
        <fullName evidence="4">3-carboxymuconate cyclase</fullName>
    </submittedName>
</protein>
<dbReference type="SUPFAM" id="SSF51004">
    <property type="entry name" value="C-terminal (heme d1) domain of cytochrome cd1-nitrite reductase"/>
    <property type="match status" value="1"/>
</dbReference>
<dbReference type="InterPro" id="IPR015943">
    <property type="entry name" value="WD40/YVTN_repeat-like_dom_sf"/>
</dbReference>
<dbReference type="InterPro" id="IPR011048">
    <property type="entry name" value="Haem_d1_sf"/>
</dbReference>
<dbReference type="RefSeq" id="WP_188760221.1">
    <property type="nucleotide sequence ID" value="NZ_BMJB01000002.1"/>
</dbReference>
<evidence type="ECO:0000256" key="3">
    <source>
        <dbReference type="SAM" id="SignalP"/>
    </source>
</evidence>
<dbReference type="InterPro" id="IPR019405">
    <property type="entry name" value="Lactonase_7-beta_prop"/>
</dbReference>